<comment type="caution">
    <text evidence="2">The sequence shown here is derived from an EMBL/GenBank/DDBJ whole genome shotgun (WGS) entry which is preliminary data.</text>
</comment>
<evidence type="ECO:0000313" key="3">
    <source>
        <dbReference type="Proteomes" id="UP000704068"/>
    </source>
</evidence>
<reference evidence="2" key="1">
    <citation type="submission" date="2020-04" db="EMBL/GenBank/DDBJ databases">
        <title>Deep metagenomics examines the oral microbiome during advanced dental caries in children, revealing novel taxa and co-occurrences with host molecules.</title>
        <authorList>
            <person name="Baker J.L."/>
            <person name="Morton J.T."/>
            <person name="Dinis M."/>
            <person name="Alvarez R."/>
            <person name="Tran N.C."/>
            <person name="Knight R."/>
            <person name="Edlund A."/>
        </authorList>
    </citation>
    <scope>NUCLEOTIDE SEQUENCE</scope>
    <source>
        <strain evidence="2">JCVI_34_bin.1</strain>
    </source>
</reference>
<keyword evidence="2" id="KW-0067">ATP-binding</keyword>
<dbReference type="CDD" id="cd00267">
    <property type="entry name" value="ABC_ATPase"/>
    <property type="match status" value="1"/>
</dbReference>
<dbReference type="RefSeq" id="WP_040599198.1">
    <property type="nucleotide sequence ID" value="NZ_JABZGR010000004.1"/>
</dbReference>
<dbReference type="PANTHER" id="PTHR43581">
    <property type="entry name" value="ATP/GTP PHOSPHATASE"/>
    <property type="match status" value="1"/>
</dbReference>
<dbReference type="Gene3D" id="3.40.50.300">
    <property type="entry name" value="P-loop containing nucleotide triphosphate hydrolases"/>
    <property type="match status" value="1"/>
</dbReference>
<dbReference type="InterPro" id="IPR003959">
    <property type="entry name" value="ATPase_AAA_core"/>
</dbReference>
<keyword evidence="2" id="KW-0547">Nucleotide-binding</keyword>
<dbReference type="GO" id="GO:0016887">
    <property type="term" value="F:ATP hydrolysis activity"/>
    <property type="evidence" value="ECO:0007669"/>
    <property type="project" value="InterPro"/>
</dbReference>
<dbReference type="InterPro" id="IPR027417">
    <property type="entry name" value="P-loop_NTPase"/>
</dbReference>
<dbReference type="AlphaFoldDB" id="A0A929RVB8"/>
<feature type="domain" description="ATPase AAA-type core" evidence="1">
    <location>
        <begin position="135"/>
        <end position="259"/>
    </location>
</feature>
<accession>A0A929RVB8</accession>
<proteinExistence type="predicted"/>
<dbReference type="SUPFAM" id="SSF52540">
    <property type="entry name" value="P-loop containing nucleoside triphosphate hydrolases"/>
    <property type="match status" value="1"/>
</dbReference>
<organism evidence="2 3">
    <name type="scientific">Alloprevotella tannerae</name>
    <dbReference type="NCBI Taxonomy" id="76122"/>
    <lineage>
        <taxon>Bacteria</taxon>
        <taxon>Pseudomonadati</taxon>
        <taxon>Bacteroidota</taxon>
        <taxon>Bacteroidia</taxon>
        <taxon>Bacteroidales</taxon>
        <taxon>Prevotellaceae</taxon>
        <taxon>Alloprevotella</taxon>
    </lineage>
</organism>
<evidence type="ECO:0000313" key="2">
    <source>
        <dbReference type="EMBL" id="MBF0969920.1"/>
    </source>
</evidence>
<dbReference type="PANTHER" id="PTHR43581:SF2">
    <property type="entry name" value="EXCINUCLEASE ATPASE SUBUNIT"/>
    <property type="match status" value="1"/>
</dbReference>
<evidence type="ECO:0000259" key="1">
    <source>
        <dbReference type="Pfam" id="PF13304"/>
    </source>
</evidence>
<protein>
    <submittedName>
        <fullName evidence="2">ATP-binding protein</fullName>
    </submittedName>
</protein>
<name>A0A929RVB8_9BACT</name>
<dbReference type="Pfam" id="PF13304">
    <property type="entry name" value="AAA_21"/>
    <property type="match status" value="1"/>
</dbReference>
<sequence>MMKYAEYIKKVDITSLWSGRKHIVWTLRPDVNVLSGRNGEGKSTILNKLVHYLHEAPQTGELQHVTRQGVRIDFHPQSADSVRYDLIRSFDRQIVQSEALSKITDQKLWTELDWQLYLLQRRYLDYQVNVGNRMIALLTKGSPEARQEAEEAAKIKTRFQDMIDDLFAETGKTIDRQSNELQFQQYDETLSPYVLSSGEKQILLILLTALTEDRQPYVFFMDEPEASLHFEWQKQLISLVRELNPRAQIILTTHSPAVIMDGWQDAVTEVSDITLNGHKH</sequence>
<dbReference type="InterPro" id="IPR051396">
    <property type="entry name" value="Bact_Antivir_Def_Nuclease"/>
</dbReference>
<dbReference type="Proteomes" id="UP000704068">
    <property type="component" value="Unassembled WGS sequence"/>
</dbReference>
<dbReference type="EMBL" id="JABZGR010000004">
    <property type="protein sequence ID" value="MBF0969920.1"/>
    <property type="molecule type" value="Genomic_DNA"/>
</dbReference>
<dbReference type="GO" id="GO:0005524">
    <property type="term" value="F:ATP binding"/>
    <property type="evidence" value="ECO:0007669"/>
    <property type="project" value="UniProtKB-KW"/>
</dbReference>
<gene>
    <name evidence="2" type="ORF">HXK21_02605</name>
</gene>